<comment type="caution">
    <text evidence="1">The sequence shown here is derived from an EMBL/GenBank/DDBJ whole genome shotgun (WGS) entry which is preliminary data.</text>
</comment>
<gene>
    <name evidence="1" type="ORF">CXB65_15610</name>
</gene>
<dbReference type="AlphaFoldDB" id="A0A2N1IRY5"/>
<protein>
    <submittedName>
        <fullName evidence="1">Uncharacterized protein</fullName>
    </submittedName>
</protein>
<sequence length="212" mass="23753">MRWLTEVGEVVVSVEIREQLTEQRRLEAILAEPADSWSAQLLKEYVAALKGKMEHSGTDLRSIRLAARAAANLLKSAQLKLGAMPSQKALESFWRGAPGQVAAVTGFVGYLNKHHGLELKAKPDPRWLAGAKRQKAERELVALLSEVAHETFEERWIVKGLAYFHGVRRASRKSLAYQPQDYRGVAGFNVTYEQQVLWIPSASSYERGDHSD</sequence>
<dbReference type="Proteomes" id="UP000233399">
    <property type="component" value="Unassembled WGS sequence"/>
</dbReference>
<proteinExistence type="predicted"/>
<dbReference type="EMBL" id="PJCG01000022">
    <property type="protein sequence ID" value="PKI22307.1"/>
    <property type="molecule type" value="Genomic_DNA"/>
</dbReference>
<reference evidence="1 2" key="1">
    <citation type="submission" date="2017-12" db="EMBL/GenBank/DDBJ databases">
        <title>Isolation and characterization of an aerobic denitrifying Pseudomonas monteilii CY06 from aquaculture ponds.</title>
        <authorList>
            <person name="Ma Q."/>
            <person name="Cai Y."/>
            <person name="He Z."/>
        </authorList>
    </citation>
    <scope>NUCLEOTIDE SEQUENCE [LARGE SCALE GENOMIC DNA]</scope>
    <source>
        <strain evidence="1 2">CY06</strain>
    </source>
</reference>
<evidence type="ECO:0000313" key="1">
    <source>
        <dbReference type="EMBL" id="PKI22307.1"/>
    </source>
</evidence>
<accession>A0A2N1IRY5</accession>
<evidence type="ECO:0000313" key="2">
    <source>
        <dbReference type="Proteomes" id="UP000233399"/>
    </source>
</evidence>
<name>A0A2N1IRY5_9PSED</name>
<organism evidence="1 2">
    <name type="scientific">Pseudomonas monteilii</name>
    <dbReference type="NCBI Taxonomy" id="76759"/>
    <lineage>
        <taxon>Bacteria</taxon>
        <taxon>Pseudomonadati</taxon>
        <taxon>Pseudomonadota</taxon>
        <taxon>Gammaproteobacteria</taxon>
        <taxon>Pseudomonadales</taxon>
        <taxon>Pseudomonadaceae</taxon>
        <taxon>Pseudomonas</taxon>
    </lineage>
</organism>